<feature type="transmembrane region" description="Helical" evidence="1">
    <location>
        <begin position="48"/>
        <end position="69"/>
    </location>
</feature>
<feature type="transmembrane region" description="Helical" evidence="1">
    <location>
        <begin position="81"/>
        <end position="100"/>
    </location>
</feature>
<feature type="transmembrane region" description="Helical" evidence="1">
    <location>
        <begin position="166"/>
        <end position="184"/>
    </location>
</feature>
<organism evidence="2 3">
    <name type="scientific">Salininema proteolyticum</name>
    <dbReference type="NCBI Taxonomy" id="1607685"/>
    <lineage>
        <taxon>Bacteria</taxon>
        <taxon>Bacillati</taxon>
        <taxon>Actinomycetota</taxon>
        <taxon>Actinomycetes</taxon>
        <taxon>Glycomycetales</taxon>
        <taxon>Glycomycetaceae</taxon>
        <taxon>Salininema</taxon>
    </lineage>
</organism>
<evidence type="ECO:0000313" key="3">
    <source>
        <dbReference type="Proteomes" id="UP001595823"/>
    </source>
</evidence>
<feature type="transmembrane region" description="Helical" evidence="1">
    <location>
        <begin position="134"/>
        <end position="154"/>
    </location>
</feature>
<keyword evidence="1" id="KW-0472">Membrane</keyword>
<name>A0ABV8U4D0_9ACTN</name>
<gene>
    <name evidence="2" type="ORF">ACFPET_22640</name>
</gene>
<keyword evidence="1" id="KW-1133">Transmembrane helix</keyword>
<protein>
    <submittedName>
        <fullName evidence="2">Uncharacterized protein</fullName>
    </submittedName>
</protein>
<reference evidence="3" key="1">
    <citation type="journal article" date="2019" name="Int. J. Syst. Evol. Microbiol.">
        <title>The Global Catalogue of Microorganisms (GCM) 10K type strain sequencing project: providing services to taxonomists for standard genome sequencing and annotation.</title>
        <authorList>
            <consortium name="The Broad Institute Genomics Platform"/>
            <consortium name="The Broad Institute Genome Sequencing Center for Infectious Disease"/>
            <person name="Wu L."/>
            <person name="Ma J."/>
        </authorList>
    </citation>
    <scope>NUCLEOTIDE SEQUENCE [LARGE SCALE GENOMIC DNA]</scope>
    <source>
        <strain evidence="3">IBRC-M 10908</strain>
    </source>
</reference>
<evidence type="ECO:0000256" key="1">
    <source>
        <dbReference type="SAM" id="Phobius"/>
    </source>
</evidence>
<proteinExistence type="predicted"/>
<dbReference type="EMBL" id="JBHSDK010000061">
    <property type="protein sequence ID" value="MFC4337994.1"/>
    <property type="molecule type" value="Genomic_DNA"/>
</dbReference>
<comment type="caution">
    <text evidence="2">The sequence shown here is derived from an EMBL/GenBank/DDBJ whole genome shotgun (WGS) entry which is preliminary data.</text>
</comment>
<feature type="transmembrane region" description="Helical" evidence="1">
    <location>
        <begin position="190"/>
        <end position="208"/>
    </location>
</feature>
<dbReference type="RefSeq" id="WP_380625557.1">
    <property type="nucleotide sequence ID" value="NZ_JBHSDK010000061.1"/>
</dbReference>
<keyword evidence="1" id="KW-0812">Transmembrane</keyword>
<sequence>MNTRPLRIRLGALAMAVAGVLFLVYEILPPRLDQETLAGAESWAEPGWVAGHVAAMFGLILFPVAWAALRTSQVDTRAGRPAFLATVTGYFGVAMTLPFYGGETYGLRAIGRHAEETGDPAMADVGNSFREDLVAMPIGLVGMILLITASILAAVSIWRSGELNRWSGVPFAVLIALYYPHFLVSHSLRIVWGALVLLSAFWVARELWRAAALKGERSGGRSPE</sequence>
<feature type="transmembrane region" description="Helical" evidence="1">
    <location>
        <begin position="12"/>
        <end position="28"/>
    </location>
</feature>
<evidence type="ECO:0000313" key="2">
    <source>
        <dbReference type="EMBL" id="MFC4337994.1"/>
    </source>
</evidence>
<keyword evidence="3" id="KW-1185">Reference proteome</keyword>
<accession>A0ABV8U4D0</accession>
<dbReference type="Proteomes" id="UP001595823">
    <property type="component" value="Unassembled WGS sequence"/>
</dbReference>